<dbReference type="Gene3D" id="3.30.200.20">
    <property type="entry name" value="Phosphorylase Kinase, domain 1"/>
    <property type="match status" value="1"/>
</dbReference>
<protein>
    <submittedName>
        <fullName evidence="4">Protein kinase</fullName>
    </submittedName>
</protein>
<sequence length="307" mass="33650">MNDRYIMQRAVGEGATGGVYEVYDSQMARYVALRQIQEDASLVEAERARRRSEFKILISELIKVQHPNLPYVFDAGIDGETPFMCCSFINGAWMMDELAVSPTLSTTDVARIAEDVLSVLAGLHDVGIVHGMLSPKSLMFQPCPSGGNRYFVVDAGVAEVYTLFHSPQAYRKNLLDPALAAPELAHGCVATPLSDLYACGHLLYSLLAGGHPCAGMSLEQAERWNHETGMLPISHYRPEVQPSFAHWLSRLMEPNLALRFESAQLALSTMPAVEANAPVIGFEKVTISETSVRGRLGQLLKKLVPSS</sequence>
<evidence type="ECO:0000256" key="2">
    <source>
        <dbReference type="ARBA" id="ARBA00022840"/>
    </source>
</evidence>
<dbReference type="RefSeq" id="WP_200311682.1">
    <property type="nucleotide sequence ID" value="NZ_JAENIM010000041.1"/>
</dbReference>
<dbReference type="GO" id="GO:0005524">
    <property type="term" value="F:ATP binding"/>
    <property type="evidence" value="ECO:0007669"/>
    <property type="project" value="UniProtKB-KW"/>
</dbReference>
<dbReference type="GO" id="GO:0005737">
    <property type="term" value="C:cytoplasm"/>
    <property type="evidence" value="ECO:0007669"/>
    <property type="project" value="TreeGrafter"/>
</dbReference>
<dbReference type="InterPro" id="IPR011009">
    <property type="entry name" value="Kinase-like_dom_sf"/>
</dbReference>
<dbReference type="PANTHER" id="PTHR24346">
    <property type="entry name" value="MAP/MICROTUBULE AFFINITY-REGULATING KINASE"/>
    <property type="match status" value="1"/>
</dbReference>
<dbReference type="Proteomes" id="UP000624703">
    <property type="component" value="Unassembled WGS sequence"/>
</dbReference>
<keyword evidence="1" id="KW-0547">Nucleotide-binding</keyword>
<organism evidence="4 5">
    <name type="scientific">Persicirhabdus sediminis</name>
    <dbReference type="NCBI Taxonomy" id="454144"/>
    <lineage>
        <taxon>Bacteria</taxon>
        <taxon>Pseudomonadati</taxon>
        <taxon>Verrucomicrobiota</taxon>
        <taxon>Verrucomicrobiia</taxon>
        <taxon>Verrucomicrobiales</taxon>
        <taxon>Verrucomicrobiaceae</taxon>
        <taxon>Persicirhabdus</taxon>
    </lineage>
</organism>
<proteinExistence type="predicted"/>
<keyword evidence="5" id="KW-1185">Reference proteome</keyword>
<name>A0A8J7MFB9_9BACT</name>
<dbReference type="PROSITE" id="PS50011">
    <property type="entry name" value="PROTEIN_KINASE_DOM"/>
    <property type="match status" value="1"/>
</dbReference>
<keyword evidence="4" id="KW-0808">Transferase</keyword>
<keyword evidence="2" id="KW-0067">ATP-binding</keyword>
<feature type="domain" description="Protein kinase" evidence="3">
    <location>
        <begin position="5"/>
        <end position="273"/>
    </location>
</feature>
<dbReference type="SUPFAM" id="SSF56112">
    <property type="entry name" value="Protein kinase-like (PK-like)"/>
    <property type="match status" value="1"/>
</dbReference>
<evidence type="ECO:0000313" key="5">
    <source>
        <dbReference type="Proteomes" id="UP000624703"/>
    </source>
</evidence>
<dbReference type="SMART" id="SM00220">
    <property type="entry name" value="S_TKc"/>
    <property type="match status" value="1"/>
</dbReference>
<dbReference type="AlphaFoldDB" id="A0A8J7MFB9"/>
<dbReference type="GO" id="GO:0004674">
    <property type="term" value="F:protein serine/threonine kinase activity"/>
    <property type="evidence" value="ECO:0007669"/>
    <property type="project" value="TreeGrafter"/>
</dbReference>
<evidence type="ECO:0000256" key="1">
    <source>
        <dbReference type="ARBA" id="ARBA00022741"/>
    </source>
</evidence>
<dbReference type="PANTHER" id="PTHR24346:SF30">
    <property type="entry name" value="MATERNAL EMBRYONIC LEUCINE ZIPPER KINASE"/>
    <property type="match status" value="1"/>
</dbReference>
<dbReference type="Gene3D" id="1.10.510.10">
    <property type="entry name" value="Transferase(Phosphotransferase) domain 1"/>
    <property type="match status" value="1"/>
</dbReference>
<accession>A0A8J7MFB9</accession>
<dbReference type="GO" id="GO:0035556">
    <property type="term" value="P:intracellular signal transduction"/>
    <property type="evidence" value="ECO:0007669"/>
    <property type="project" value="TreeGrafter"/>
</dbReference>
<evidence type="ECO:0000259" key="3">
    <source>
        <dbReference type="PROSITE" id="PS50011"/>
    </source>
</evidence>
<reference evidence="4" key="1">
    <citation type="submission" date="2021-01" db="EMBL/GenBank/DDBJ databases">
        <title>Modified the classification status of verrucomicrobia.</title>
        <authorList>
            <person name="Feng X."/>
        </authorList>
    </citation>
    <scope>NUCLEOTIDE SEQUENCE</scope>
    <source>
        <strain evidence="4">_KCTC 22039</strain>
    </source>
</reference>
<dbReference type="Pfam" id="PF00069">
    <property type="entry name" value="Pkinase"/>
    <property type="match status" value="1"/>
</dbReference>
<dbReference type="InterPro" id="IPR000719">
    <property type="entry name" value="Prot_kinase_dom"/>
</dbReference>
<evidence type="ECO:0000313" key="4">
    <source>
        <dbReference type="EMBL" id="MBK1791663.1"/>
    </source>
</evidence>
<gene>
    <name evidence="4" type="ORF">JIN82_10920</name>
</gene>
<dbReference type="EMBL" id="JAENIM010000041">
    <property type="protein sequence ID" value="MBK1791663.1"/>
    <property type="molecule type" value="Genomic_DNA"/>
</dbReference>
<keyword evidence="4" id="KW-0418">Kinase</keyword>
<comment type="caution">
    <text evidence="4">The sequence shown here is derived from an EMBL/GenBank/DDBJ whole genome shotgun (WGS) entry which is preliminary data.</text>
</comment>